<organism evidence="1 2">
    <name type="scientific">Citricoccus parietis</name>
    <dbReference type="NCBI Taxonomy" id="592307"/>
    <lineage>
        <taxon>Bacteria</taxon>
        <taxon>Bacillati</taxon>
        <taxon>Actinomycetota</taxon>
        <taxon>Actinomycetes</taxon>
        <taxon>Micrococcales</taxon>
        <taxon>Micrococcaceae</taxon>
        <taxon>Citricoccus</taxon>
    </lineage>
</organism>
<evidence type="ECO:0000313" key="1">
    <source>
        <dbReference type="EMBL" id="MFB9069950.1"/>
    </source>
</evidence>
<protein>
    <recommendedName>
        <fullName evidence="3">Transposase</fullName>
    </recommendedName>
</protein>
<dbReference type="EMBL" id="JBHMFI010000001">
    <property type="protein sequence ID" value="MFB9069950.1"/>
    <property type="molecule type" value="Genomic_DNA"/>
</dbReference>
<comment type="caution">
    <text evidence="1">The sequence shown here is derived from an EMBL/GenBank/DDBJ whole genome shotgun (WGS) entry which is preliminary data.</text>
</comment>
<evidence type="ECO:0008006" key="3">
    <source>
        <dbReference type="Google" id="ProtNLM"/>
    </source>
</evidence>
<proteinExistence type="predicted"/>
<name>A0ABV5FTD8_9MICC</name>
<sequence>MGVACFTAFVRMFPQDDDHPGPVNNMFRRWQHDGPGECRPGHRAAVIDQIVFLESGSSDP</sequence>
<accession>A0ABV5FTD8</accession>
<dbReference type="Proteomes" id="UP001589575">
    <property type="component" value="Unassembled WGS sequence"/>
</dbReference>
<reference evidence="1 2" key="1">
    <citation type="submission" date="2024-09" db="EMBL/GenBank/DDBJ databases">
        <authorList>
            <person name="Sun Q."/>
            <person name="Mori K."/>
        </authorList>
    </citation>
    <scope>NUCLEOTIDE SEQUENCE [LARGE SCALE GENOMIC DNA]</scope>
    <source>
        <strain evidence="1 2">CCM 7609</strain>
    </source>
</reference>
<evidence type="ECO:0000313" key="2">
    <source>
        <dbReference type="Proteomes" id="UP001589575"/>
    </source>
</evidence>
<gene>
    <name evidence="1" type="ORF">ACFFX0_01565</name>
</gene>
<keyword evidence="2" id="KW-1185">Reference proteome</keyword>